<dbReference type="Proteomes" id="UP000183040">
    <property type="component" value="Unassembled WGS sequence"/>
</dbReference>
<dbReference type="InterPro" id="IPR008928">
    <property type="entry name" value="6-hairpin_glycosidase_sf"/>
</dbReference>
<dbReference type="PANTHER" id="PTHR31084">
    <property type="entry name" value="ALPHA-L-FUCOSIDASE 2"/>
    <property type="match status" value="1"/>
</dbReference>
<dbReference type="InterPro" id="IPR054363">
    <property type="entry name" value="GH95_cat"/>
</dbReference>
<dbReference type="Gene3D" id="2.70.98.50">
    <property type="entry name" value="putative glycoside hydrolase family protein from bacillus halodurans"/>
    <property type="match status" value="1"/>
</dbReference>
<dbReference type="PANTHER" id="PTHR31084:SF19">
    <property type="entry name" value="GLYCOSYL HYDROLASE FAMILY 95 N-TERMINAL DOMAIN-CONTAINING PROTEIN"/>
    <property type="match status" value="1"/>
</dbReference>
<dbReference type="GO" id="GO:0005975">
    <property type="term" value="P:carbohydrate metabolic process"/>
    <property type="evidence" value="ECO:0007669"/>
    <property type="project" value="InterPro"/>
</dbReference>
<dbReference type="Pfam" id="PF21307">
    <property type="entry name" value="Glyco_hydro_95_C"/>
    <property type="match status" value="1"/>
</dbReference>
<evidence type="ECO:0000259" key="2">
    <source>
        <dbReference type="Pfam" id="PF21307"/>
    </source>
</evidence>
<dbReference type="AlphaFoldDB" id="A0A1H4HA26"/>
<feature type="domain" description="Glycosyl hydrolase family 95 catalytic" evidence="3">
    <location>
        <begin position="369"/>
        <end position="762"/>
    </location>
</feature>
<organism evidence="4 5">
    <name type="scientific">Bacteroides xylanisolvens</name>
    <dbReference type="NCBI Taxonomy" id="371601"/>
    <lineage>
        <taxon>Bacteria</taxon>
        <taxon>Pseudomonadati</taxon>
        <taxon>Bacteroidota</taxon>
        <taxon>Bacteroidia</taxon>
        <taxon>Bacteroidales</taxon>
        <taxon>Bacteroidaceae</taxon>
        <taxon>Bacteroides</taxon>
    </lineage>
</organism>
<dbReference type="SUPFAM" id="SSF48208">
    <property type="entry name" value="Six-hairpin glycosidases"/>
    <property type="match status" value="1"/>
</dbReference>
<feature type="domain" description="Alpha fucosidase A-like C-terminal" evidence="2">
    <location>
        <begin position="764"/>
        <end position="830"/>
    </location>
</feature>
<feature type="domain" description="Glycosyl hydrolase family 95 N-terminal" evidence="1">
    <location>
        <begin position="91"/>
        <end position="336"/>
    </location>
</feature>
<accession>A0A1H4HA26</accession>
<sequence length="850" mass="95418">MITFVQTIYERIILNNNATTMKKLYFFLICSLFLVSGLYAGETDYTKGLSIWFDTPNTLQGYAVWYGGRPDLWKGGDKPETAGNAGHNPDPAWESQSLPIGNGSLGANIMGSVEAERITFNEKTLWRGGPNTAKGADYYWNVNKQSAHLLDEIRQAFTEGNQEKAEMLTRQNFNSEVSYDADGENPFRFGSFTTMGEFYVETGLNIIGMSDYKRILSLDSAMAVVQFKKDHVVYQRNYFISYPANVMVMRFSADQPGKQNLVFSYAPNPVSTGNMASDGNKGLVYSASLDNNGMKYVVRIQAETKGGTLFNADGKLTVKGADEVVFYITADTDYKPNFDPDFKDSKTYVGVNPEETTKEWMNNAVSQGYTALFSQHYNDYAALFDLVKLNLNPAIKGKNMPTPQRLKNYRAGHPDYNLEELYFQFGRYLLISSSRPGNMPANLQGIWHNNVDGPWRVDYHNNINIQMNYWPACSTNLNECMLPLVDFIRTLVKPGEKTAKSYFGARGWTASISGNIFGFTTPLESQDMSWNFNPMAGPWLATHIWEYYDYTRDLTFLKETGYELIKSSADFAVDYLWHKPDGTYTAAPSTSPEHGPIDQGATFVHAVVREILLDAIEASKVLGVDKKERKQWEHVLANLVPYKIGRYGQLMEWSVDIDDPKDEHRHVNHLFGLHPGHTVSPVTTPELAKAAKVVLVHRGDGATGWSMGWKLNQWARLHDGNHAYTLFGNLLKNGTLDNLWDTHSPFQIDGNFGGTAGITEMLLQSHMGFIQLLPALPDAWKEGSVSGICAKGNFEVAMVWENNQLKEAVVHSNAGGNCVIKYADKTLSFKTVKGRSYRVEYDVTKGLIRQ</sequence>
<dbReference type="InterPro" id="IPR049053">
    <property type="entry name" value="AFCA-like_C"/>
</dbReference>
<dbReference type="EMBL" id="FNRP01000048">
    <property type="protein sequence ID" value="SEB17962.1"/>
    <property type="molecule type" value="Genomic_DNA"/>
</dbReference>
<dbReference type="Pfam" id="PF14498">
    <property type="entry name" value="Glyco_hyd_65N_2"/>
    <property type="match status" value="1"/>
</dbReference>
<dbReference type="Pfam" id="PF22124">
    <property type="entry name" value="Glyco_hydro_95_cat"/>
    <property type="match status" value="1"/>
</dbReference>
<dbReference type="Gene3D" id="1.50.10.10">
    <property type="match status" value="1"/>
</dbReference>
<dbReference type="InterPro" id="IPR016518">
    <property type="entry name" value="Alpha-L-fucosidase"/>
</dbReference>
<evidence type="ECO:0000259" key="3">
    <source>
        <dbReference type="Pfam" id="PF22124"/>
    </source>
</evidence>
<dbReference type="InterPro" id="IPR012341">
    <property type="entry name" value="6hp_glycosidase-like_sf"/>
</dbReference>
<name>A0A1H4HA26_9BACE</name>
<proteinExistence type="predicted"/>
<dbReference type="PIRSF" id="PIRSF007663">
    <property type="entry name" value="UCP007663"/>
    <property type="match status" value="1"/>
</dbReference>
<gene>
    <name evidence="4" type="ORF">SAMN04487924_14815</name>
</gene>
<dbReference type="GO" id="GO:0004560">
    <property type="term" value="F:alpha-L-fucosidase activity"/>
    <property type="evidence" value="ECO:0007669"/>
    <property type="project" value="InterPro"/>
</dbReference>
<protein>
    <submittedName>
        <fullName evidence="4">Alpha-L-fucosidase 2</fullName>
    </submittedName>
</protein>
<dbReference type="FunFam" id="1.50.10.10:FF:000028">
    <property type="entry name" value="Alpha-L-fucosidase 2"/>
    <property type="match status" value="1"/>
</dbReference>
<dbReference type="InterPro" id="IPR027414">
    <property type="entry name" value="GH95_N_dom"/>
</dbReference>
<reference evidence="4 5" key="1">
    <citation type="submission" date="2016-10" db="EMBL/GenBank/DDBJ databases">
        <authorList>
            <person name="de Groot N.N."/>
        </authorList>
    </citation>
    <scope>NUCLEOTIDE SEQUENCE [LARGE SCALE GENOMIC DNA]</scope>
    <source>
        <strain evidence="4 5">NLAE-zl-G339</strain>
    </source>
</reference>
<evidence type="ECO:0000259" key="1">
    <source>
        <dbReference type="Pfam" id="PF14498"/>
    </source>
</evidence>
<evidence type="ECO:0000313" key="5">
    <source>
        <dbReference type="Proteomes" id="UP000183040"/>
    </source>
</evidence>
<evidence type="ECO:0000313" key="4">
    <source>
        <dbReference type="EMBL" id="SEB17962.1"/>
    </source>
</evidence>